<sequence length="323" mass="38390">MIVGAKYGSNGKYNDVYNIIKNIKSDFIVSNKYFGDPIYGIVKELIIEFDDGTIKKFIENSLVNIGTIIANDIFEKYKLSLNPNNSIGFIILRHISKKEHNFLWLTCYNSIRKFYDNPILIIDDNSNKELVSNRSLTNTTIINSEYKGRGELLPYYYFYKLKPFNRAIILHDSMFIQNKLDIEKEYPVKFLWHFQKHDYDDTKTELEYISKLNNKLELTKFYKNKNQWYGCFGVASIINYEFIKLIQEKYNFFNLLDIITTRKHRMGLERIFACLCFFEKNVSLNDCSIFGSIFDHHMAFKYTYEKYTKTKCNQDLIKVWSGR</sequence>
<name>A0A1V0SE25_9VIRU</name>
<proteinExistence type="predicted"/>
<evidence type="ECO:0000313" key="1">
    <source>
        <dbReference type="EMBL" id="ARF09963.1"/>
    </source>
</evidence>
<reference evidence="1" key="1">
    <citation type="journal article" date="2017" name="Science">
        <title>Giant viruses with an expanded complement of translation system components.</title>
        <authorList>
            <person name="Schulz F."/>
            <person name="Yutin N."/>
            <person name="Ivanova N.N."/>
            <person name="Ortega D.R."/>
            <person name="Lee T.K."/>
            <person name="Vierheilig J."/>
            <person name="Daims H."/>
            <person name="Horn M."/>
            <person name="Wagner M."/>
            <person name="Jensen G.J."/>
            <person name="Kyrpides N.C."/>
            <person name="Koonin E.V."/>
            <person name="Woyke T."/>
        </authorList>
    </citation>
    <scope>NUCLEOTIDE SEQUENCE</scope>
    <source>
        <strain evidence="1">ILV1</strain>
    </source>
</reference>
<dbReference type="EMBL" id="KY684090">
    <property type="protein sequence ID" value="ARF09963.1"/>
    <property type="molecule type" value="Genomic_DNA"/>
</dbReference>
<accession>A0A1V0SE25</accession>
<organism evidence="1">
    <name type="scientific">Indivirus ILV1</name>
    <dbReference type="NCBI Taxonomy" id="1977633"/>
    <lineage>
        <taxon>Viruses</taxon>
        <taxon>Varidnaviria</taxon>
        <taxon>Bamfordvirae</taxon>
        <taxon>Nucleocytoviricota</taxon>
        <taxon>Megaviricetes</taxon>
        <taxon>Imitervirales</taxon>
        <taxon>Mimiviridae</taxon>
        <taxon>Klosneuvirinae</taxon>
        <taxon>Indivirus</taxon>
    </lineage>
</organism>
<gene>
    <name evidence="1" type="ORF">Indivirus_6_29</name>
</gene>
<protein>
    <submittedName>
        <fullName evidence="1">Uncharacterized protein</fullName>
    </submittedName>
</protein>